<evidence type="ECO:0000313" key="11">
    <source>
        <dbReference type="EMBL" id="MCZ0861851.1"/>
    </source>
</evidence>
<dbReference type="Proteomes" id="UP001141336">
    <property type="component" value="Unassembled WGS sequence"/>
</dbReference>
<dbReference type="Pfam" id="PF02870">
    <property type="entry name" value="Methyltransf_1N"/>
    <property type="match status" value="1"/>
</dbReference>
<dbReference type="Pfam" id="PF01035">
    <property type="entry name" value="DNA_binding_1"/>
    <property type="match status" value="1"/>
</dbReference>
<dbReference type="SUPFAM" id="SSF46767">
    <property type="entry name" value="Methylated DNA-protein cysteine methyltransferase, C-terminal domain"/>
    <property type="match status" value="1"/>
</dbReference>
<dbReference type="InterPro" id="IPR036388">
    <property type="entry name" value="WH-like_DNA-bd_sf"/>
</dbReference>
<organism evidence="11 12">
    <name type="scientific">Methanocorpusculum vombati</name>
    <dbReference type="NCBI Taxonomy" id="3002864"/>
    <lineage>
        <taxon>Archaea</taxon>
        <taxon>Methanobacteriati</taxon>
        <taxon>Methanobacteriota</taxon>
        <taxon>Stenosarchaea group</taxon>
        <taxon>Methanomicrobia</taxon>
        <taxon>Methanomicrobiales</taxon>
        <taxon>Methanocorpusculaceae</taxon>
        <taxon>Methanocorpusculum</taxon>
    </lineage>
</organism>
<evidence type="ECO:0000256" key="7">
    <source>
        <dbReference type="ARBA" id="ARBA00049348"/>
    </source>
</evidence>
<comment type="catalytic activity">
    <reaction evidence="7 8">
        <text>a 6-O-methyl-2'-deoxyguanosine in DNA + L-cysteinyl-[protein] = S-methyl-L-cysteinyl-[protein] + a 2'-deoxyguanosine in DNA</text>
        <dbReference type="Rhea" id="RHEA:24000"/>
        <dbReference type="Rhea" id="RHEA-COMP:10131"/>
        <dbReference type="Rhea" id="RHEA-COMP:10132"/>
        <dbReference type="Rhea" id="RHEA-COMP:11367"/>
        <dbReference type="Rhea" id="RHEA-COMP:11368"/>
        <dbReference type="ChEBI" id="CHEBI:29950"/>
        <dbReference type="ChEBI" id="CHEBI:82612"/>
        <dbReference type="ChEBI" id="CHEBI:85445"/>
        <dbReference type="ChEBI" id="CHEBI:85448"/>
        <dbReference type="EC" id="2.1.1.63"/>
    </reaction>
</comment>
<keyword evidence="12" id="KW-1185">Reference proteome</keyword>
<comment type="similarity">
    <text evidence="8">Belongs to the MGMT family.</text>
</comment>
<evidence type="ECO:0000313" key="12">
    <source>
        <dbReference type="Proteomes" id="UP001141336"/>
    </source>
</evidence>
<evidence type="ECO:0000256" key="4">
    <source>
        <dbReference type="ARBA" id="ARBA00022679"/>
    </source>
</evidence>
<gene>
    <name evidence="8" type="primary">ogt</name>
    <name evidence="11" type="ORF">O0S09_01090</name>
</gene>
<evidence type="ECO:0000256" key="8">
    <source>
        <dbReference type="HAMAP-Rule" id="MF_00772"/>
    </source>
</evidence>
<comment type="function">
    <text evidence="8">Involved in the cellular defense against the biological effects of O6-methylguanine (O6-MeG) and O4-methylthymine (O4-MeT) in DNA. Repairs the methylated nucleobase in DNA by stoichiometrically transferring the methyl group to a cysteine residue in the enzyme. This is a suicide reaction: the enzyme is irreversibly inactivated.</text>
</comment>
<feature type="domain" description="Methylated-DNA-[protein]-cysteine S-methyltransferase DNA binding" evidence="9">
    <location>
        <begin position="74"/>
        <end position="153"/>
    </location>
</feature>
<feature type="active site" description="Nucleophile; methyl group acceptor" evidence="8">
    <location>
        <position position="124"/>
    </location>
</feature>
<comment type="catalytic activity">
    <reaction evidence="1 8">
        <text>a 4-O-methyl-thymidine in DNA + L-cysteinyl-[protein] = a thymidine in DNA + S-methyl-L-cysteinyl-[protein]</text>
        <dbReference type="Rhea" id="RHEA:53428"/>
        <dbReference type="Rhea" id="RHEA-COMP:10131"/>
        <dbReference type="Rhea" id="RHEA-COMP:10132"/>
        <dbReference type="Rhea" id="RHEA-COMP:13555"/>
        <dbReference type="Rhea" id="RHEA-COMP:13556"/>
        <dbReference type="ChEBI" id="CHEBI:29950"/>
        <dbReference type="ChEBI" id="CHEBI:82612"/>
        <dbReference type="ChEBI" id="CHEBI:137386"/>
        <dbReference type="ChEBI" id="CHEBI:137387"/>
        <dbReference type="EC" id="2.1.1.63"/>
    </reaction>
</comment>
<dbReference type="GO" id="GO:0003908">
    <property type="term" value="F:methylated-DNA-[protein]-cysteine S-methyltransferase activity"/>
    <property type="evidence" value="ECO:0007669"/>
    <property type="project" value="UniProtKB-EC"/>
</dbReference>
<evidence type="ECO:0000256" key="2">
    <source>
        <dbReference type="ARBA" id="ARBA00022490"/>
    </source>
</evidence>
<dbReference type="CDD" id="cd06445">
    <property type="entry name" value="ATase"/>
    <property type="match status" value="1"/>
</dbReference>
<dbReference type="InterPro" id="IPR001497">
    <property type="entry name" value="MethylDNA_cys_MeTrfase_AS"/>
</dbReference>
<feature type="domain" description="Methylguanine DNA methyltransferase ribonuclease-like" evidence="10">
    <location>
        <begin position="4"/>
        <end position="69"/>
    </location>
</feature>
<dbReference type="InterPro" id="IPR008332">
    <property type="entry name" value="MethylG_MeTrfase_N"/>
</dbReference>
<evidence type="ECO:0000259" key="9">
    <source>
        <dbReference type="Pfam" id="PF01035"/>
    </source>
</evidence>
<dbReference type="Gene3D" id="3.30.160.70">
    <property type="entry name" value="Methylated DNA-protein cysteine methyltransferase domain"/>
    <property type="match status" value="1"/>
</dbReference>
<dbReference type="EMBL" id="JAPTGC010000001">
    <property type="protein sequence ID" value="MCZ0861851.1"/>
    <property type="molecule type" value="Genomic_DNA"/>
</dbReference>
<dbReference type="GO" id="GO:0032259">
    <property type="term" value="P:methylation"/>
    <property type="evidence" value="ECO:0007669"/>
    <property type="project" value="UniProtKB-KW"/>
</dbReference>
<dbReference type="Gene3D" id="1.10.10.10">
    <property type="entry name" value="Winged helix-like DNA-binding domain superfamily/Winged helix DNA-binding domain"/>
    <property type="match status" value="1"/>
</dbReference>
<evidence type="ECO:0000256" key="6">
    <source>
        <dbReference type="ARBA" id="ARBA00023204"/>
    </source>
</evidence>
<comment type="miscellaneous">
    <text evidence="8">This enzyme catalyzes only one turnover and therefore is not strictly catalytic. According to one definition, an enzyme is a biocatalyst that acts repeatedly and over many reaction cycles.</text>
</comment>
<evidence type="ECO:0000259" key="10">
    <source>
        <dbReference type="Pfam" id="PF02870"/>
    </source>
</evidence>
<keyword evidence="6 8" id="KW-0234">DNA repair</keyword>
<keyword evidence="5 8" id="KW-0227">DNA damage</keyword>
<protein>
    <recommendedName>
        <fullName evidence="8">Methylated-DNA--protein-cysteine methyltransferase</fullName>
        <ecNumber evidence="8">2.1.1.63</ecNumber>
    </recommendedName>
    <alternativeName>
        <fullName evidence="8">6-O-methylguanine-DNA methyltransferase</fullName>
        <shortName evidence="8">MGMT</shortName>
    </alternativeName>
    <alternativeName>
        <fullName evidence="8">O-6-methylguanine-DNA-alkyltransferase</fullName>
    </alternativeName>
</protein>
<keyword evidence="3 8" id="KW-0489">Methyltransferase</keyword>
<proteinExistence type="inferred from homology"/>
<evidence type="ECO:0000256" key="1">
    <source>
        <dbReference type="ARBA" id="ARBA00001286"/>
    </source>
</evidence>
<comment type="subcellular location">
    <subcellularLocation>
        <location evidence="8">Cytoplasm</location>
    </subcellularLocation>
</comment>
<dbReference type="PANTHER" id="PTHR10815:SF5">
    <property type="entry name" value="METHYLATED-DNA--PROTEIN-CYSTEINE METHYLTRANSFERASE"/>
    <property type="match status" value="1"/>
</dbReference>
<accession>A0ABT4IJD9</accession>
<dbReference type="SUPFAM" id="SSF53155">
    <property type="entry name" value="Methylated DNA-protein cysteine methyltransferase domain"/>
    <property type="match status" value="1"/>
</dbReference>
<dbReference type="InterPro" id="IPR036631">
    <property type="entry name" value="MGMT_N_sf"/>
</dbReference>
<reference evidence="11" key="1">
    <citation type="submission" date="2022-12" db="EMBL/GenBank/DDBJ databases">
        <title>Isolation and characterisation of novel Methanocorpusculum spp. from native Australian herbivores indicates the genus is ancestrally host-associated.</title>
        <authorList>
            <person name="Volmer J.G."/>
            <person name="Soo R.M."/>
            <person name="Evans P.N."/>
            <person name="Hoedt E.C."/>
            <person name="Astorga Alsina A.L."/>
            <person name="Woodcroft B.J."/>
            <person name="Tyson G.W."/>
            <person name="Hugenholtz P."/>
            <person name="Morrison M."/>
        </authorList>
    </citation>
    <scope>NUCLEOTIDE SEQUENCE</scope>
    <source>
        <strain evidence="11">CW153</strain>
    </source>
</reference>
<evidence type="ECO:0000256" key="3">
    <source>
        <dbReference type="ARBA" id="ARBA00022603"/>
    </source>
</evidence>
<dbReference type="EC" id="2.1.1.63" evidence="8"/>
<keyword evidence="2 8" id="KW-0963">Cytoplasm</keyword>
<keyword evidence="4 8" id="KW-0808">Transferase</keyword>
<name>A0ABT4IJD9_9EURY</name>
<dbReference type="NCBIfam" id="TIGR00589">
    <property type="entry name" value="ogt"/>
    <property type="match status" value="1"/>
</dbReference>
<comment type="caution">
    <text evidence="11">The sequence shown here is derived from an EMBL/GenBank/DDBJ whole genome shotgun (WGS) entry which is preliminary data.</text>
</comment>
<sequence>MRYMYYYQTPVGKIGIAEENGAITNLWFPTDSLPVTADLWETPVLKRAAKQLTGYFAGGRHPFTVPLAPQGTAFMQSVWAELRKIPYGETRTYGEIACALGKPNGARAVGMANNKNPVPILIPCHRVIGRNGKLTGYRGGLAVKEKLLTLEGVLR</sequence>
<dbReference type="InterPro" id="IPR036217">
    <property type="entry name" value="MethylDNA_cys_MeTrfase_DNAb"/>
</dbReference>
<dbReference type="InterPro" id="IPR023546">
    <property type="entry name" value="MGMT"/>
</dbReference>
<dbReference type="InterPro" id="IPR014048">
    <property type="entry name" value="MethylDNA_cys_MeTrfase_DNA-bd"/>
</dbReference>
<dbReference type="PANTHER" id="PTHR10815">
    <property type="entry name" value="METHYLATED-DNA--PROTEIN-CYSTEINE METHYLTRANSFERASE"/>
    <property type="match status" value="1"/>
</dbReference>
<evidence type="ECO:0000256" key="5">
    <source>
        <dbReference type="ARBA" id="ARBA00022763"/>
    </source>
</evidence>
<dbReference type="PROSITE" id="PS00374">
    <property type="entry name" value="MGMT"/>
    <property type="match status" value="1"/>
</dbReference>
<dbReference type="HAMAP" id="MF_00772">
    <property type="entry name" value="OGT"/>
    <property type="match status" value="1"/>
</dbReference>